<dbReference type="InterPro" id="IPR020845">
    <property type="entry name" value="AMP-binding_CS"/>
</dbReference>
<dbReference type="AlphaFoldDB" id="A0A6J1PDD3"/>
<dbReference type="InterPro" id="IPR025110">
    <property type="entry name" value="AMP-bd_C"/>
</dbReference>
<dbReference type="Pfam" id="PF00501">
    <property type="entry name" value="AMP-binding"/>
    <property type="match status" value="1"/>
</dbReference>
<evidence type="ECO:0000256" key="5">
    <source>
        <dbReference type="ARBA" id="ARBA00039638"/>
    </source>
</evidence>
<dbReference type="PANTHER" id="PTHR43201:SF5">
    <property type="entry name" value="MEDIUM-CHAIN ACYL-COA LIGASE ACSF2, MITOCHONDRIAL"/>
    <property type="match status" value="1"/>
</dbReference>
<dbReference type="CTD" id="80221"/>
<dbReference type="GO" id="GO:0006631">
    <property type="term" value="P:fatty acid metabolic process"/>
    <property type="evidence" value="ECO:0007669"/>
    <property type="project" value="TreeGrafter"/>
</dbReference>
<evidence type="ECO:0000256" key="3">
    <source>
        <dbReference type="ARBA" id="ARBA00037247"/>
    </source>
</evidence>
<dbReference type="RefSeq" id="XP_024867401.1">
    <property type="nucleotide sequence ID" value="XM_025011633.1"/>
</dbReference>
<comment type="catalytic activity">
    <reaction evidence="7">
        <text>a medium-chain fatty acid + ATP + CoA = a medium-chain fatty acyl-CoA + AMP + diphosphate</text>
        <dbReference type="Rhea" id="RHEA:48340"/>
        <dbReference type="ChEBI" id="CHEBI:30616"/>
        <dbReference type="ChEBI" id="CHEBI:33019"/>
        <dbReference type="ChEBI" id="CHEBI:57287"/>
        <dbReference type="ChEBI" id="CHEBI:59558"/>
        <dbReference type="ChEBI" id="CHEBI:90546"/>
        <dbReference type="ChEBI" id="CHEBI:456215"/>
        <dbReference type="EC" id="6.2.1.2"/>
    </reaction>
</comment>
<evidence type="ECO:0000256" key="7">
    <source>
        <dbReference type="ARBA" id="ARBA00048277"/>
    </source>
</evidence>
<dbReference type="SUPFAM" id="SSF56801">
    <property type="entry name" value="Acetyl-CoA synthetase-like"/>
    <property type="match status" value="1"/>
</dbReference>
<dbReference type="EC" id="6.2.1.2" evidence="4"/>
<reference evidence="11" key="1">
    <citation type="submission" date="2025-08" db="UniProtKB">
        <authorList>
            <consortium name="RefSeq"/>
        </authorList>
    </citation>
    <scope>IDENTIFICATION</scope>
    <source>
        <tissue evidence="11">Whole body</tissue>
    </source>
</reference>
<evidence type="ECO:0000259" key="9">
    <source>
        <dbReference type="Pfam" id="PF13193"/>
    </source>
</evidence>
<evidence type="ECO:0000313" key="10">
    <source>
        <dbReference type="Proteomes" id="UP000504618"/>
    </source>
</evidence>
<dbReference type="InterPro" id="IPR000873">
    <property type="entry name" value="AMP-dep_synth/lig_dom"/>
</dbReference>
<evidence type="ECO:0000256" key="6">
    <source>
        <dbReference type="ARBA" id="ARBA00047319"/>
    </source>
</evidence>
<protein>
    <recommendedName>
        <fullName evidence="5">Medium-chain acyl-CoA ligase ACSF2, mitochondrial</fullName>
        <ecNumber evidence="4">6.2.1.2</ecNumber>
    </recommendedName>
</protein>
<name>A0A6J1PDD3_9HYME</name>
<dbReference type="PROSITE" id="PS00455">
    <property type="entry name" value="AMP_BINDING"/>
    <property type="match status" value="1"/>
</dbReference>
<dbReference type="GO" id="GO:0031956">
    <property type="term" value="F:medium-chain fatty acid-CoA ligase activity"/>
    <property type="evidence" value="ECO:0007669"/>
    <property type="project" value="UniProtKB-EC"/>
</dbReference>
<dbReference type="PANTHER" id="PTHR43201">
    <property type="entry name" value="ACYL-COA SYNTHETASE"/>
    <property type="match status" value="1"/>
</dbReference>
<dbReference type="OrthoDB" id="10253115at2759"/>
<feature type="domain" description="AMP-binding enzyme C-terminal" evidence="9">
    <location>
        <begin position="570"/>
        <end position="645"/>
    </location>
</feature>
<dbReference type="Proteomes" id="UP000504618">
    <property type="component" value="Unplaced"/>
</dbReference>
<comment type="function">
    <text evidence="3">Acyl-CoA synthases catalyze the initial reaction in fatty acid metabolism, by forming a thioester with CoA. Has some preference toward medium-chain substrates. Plays a role in adipocyte differentiation.</text>
</comment>
<evidence type="ECO:0000313" key="11">
    <source>
        <dbReference type="RefSeq" id="XP_024867401.1"/>
    </source>
</evidence>
<dbReference type="InterPro" id="IPR042099">
    <property type="entry name" value="ANL_N_sf"/>
</dbReference>
<keyword evidence="10" id="KW-1185">Reference proteome</keyword>
<comment type="similarity">
    <text evidence="1">Belongs to the ATP-dependent AMP-binding enzyme family.</text>
</comment>
<keyword evidence="2" id="KW-0436">Ligase</keyword>
<evidence type="ECO:0000259" key="8">
    <source>
        <dbReference type="Pfam" id="PF00501"/>
    </source>
</evidence>
<dbReference type="Gene3D" id="3.40.50.12780">
    <property type="entry name" value="N-terminal domain of ligase-like"/>
    <property type="match status" value="1"/>
</dbReference>
<proteinExistence type="inferred from homology"/>
<organism evidence="10 11">
    <name type="scientific">Temnothorax curvispinosus</name>
    <dbReference type="NCBI Taxonomy" id="300111"/>
    <lineage>
        <taxon>Eukaryota</taxon>
        <taxon>Metazoa</taxon>
        <taxon>Ecdysozoa</taxon>
        <taxon>Arthropoda</taxon>
        <taxon>Hexapoda</taxon>
        <taxon>Insecta</taxon>
        <taxon>Pterygota</taxon>
        <taxon>Neoptera</taxon>
        <taxon>Endopterygota</taxon>
        <taxon>Hymenoptera</taxon>
        <taxon>Apocrita</taxon>
        <taxon>Aculeata</taxon>
        <taxon>Formicoidea</taxon>
        <taxon>Formicidae</taxon>
        <taxon>Myrmicinae</taxon>
        <taxon>Temnothorax</taxon>
    </lineage>
</organism>
<dbReference type="Pfam" id="PF13193">
    <property type="entry name" value="AMP-binding_C"/>
    <property type="match status" value="1"/>
</dbReference>
<dbReference type="InterPro" id="IPR045851">
    <property type="entry name" value="AMP-bd_C_sf"/>
</dbReference>
<feature type="domain" description="AMP-dependent synthetase/ligase" evidence="8">
    <location>
        <begin position="143"/>
        <end position="519"/>
    </location>
</feature>
<accession>A0A6J1PDD3</accession>
<evidence type="ECO:0000256" key="2">
    <source>
        <dbReference type="ARBA" id="ARBA00022598"/>
    </source>
</evidence>
<evidence type="ECO:0000256" key="4">
    <source>
        <dbReference type="ARBA" id="ARBA00039009"/>
    </source>
</evidence>
<dbReference type="FunFam" id="3.30.300.30:FF:000008">
    <property type="entry name" value="2,3-dihydroxybenzoate-AMP ligase"/>
    <property type="match status" value="1"/>
</dbReference>
<sequence>MAAHTNQSVIYWPSCITNILLTIHVDNYISLHESVPRIAVVRLCSVVSVRDIFSAERIKSPGSISKMFSSFRSISRCVTSGVINHQNHSRCFSVLHHNFKERRQLRRSNIQTRVNFSHAIKAAHMYNPGEFPVMDKTIGQLLSEAVATWPERTCVVSIPQNVRLTFTQLLRRVDSFAAGLKKLGLKKGDRLGLWGPNDLEWLITSLSASRAGLIVVAINPAYQQNELEYCLQKVGVKAIVSPDKFKTQNYPKMLLAAKKMCPTLENIIIYSPDHVTGTHRFADVEISATRAEMDAIAAEQDKISCYDGCNIQFTSGSTGRPKATLISHRSLVTNSKEASLRAKITIENKICLNMPLFHAFGTIMGELLTFHTGSTLVMEERSFNPVKTLEAIAQEKCAITYGTPTMWVNLIEAQQRLQLPMGNLQAGITGGAPASSELFKRIRSLLGFNDMMSIYGLTETTAIVFQSIRGEDRHLTENTVGHLANHVEAMIVDQNGLPVRFGEPGELWIRGYCNMLRYWDDEENTKKTLTEDGWLKTGDQFVLQENGYATIVGRLKDMLIRGGENIFPKEIEDFLVTHPKVMQAQVIGAYDEVFGEEVCACIQLRDGATMTKNELTDYCRGKIAHFKIPRYVEFVDKYPKTATGKIQKFRLKQQLENSGVIPARSRHS</sequence>
<gene>
    <name evidence="11" type="primary">LOC112451779</name>
</gene>
<evidence type="ECO:0000256" key="1">
    <source>
        <dbReference type="ARBA" id="ARBA00006432"/>
    </source>
</evidence>
<dbReference type="Gene3D" id="3.30.300.30">
    <property type="match status" value="1"/>
</dbReference>
<comment type="catalytic activity">
    <reaction evidence="6">
        <text>octanoate + ATP + CoA = octanoyl-CoA + AMP + diphosphate</text>
        <dbReference type="Rhea" id="RHEA:33631"/>
        <dbReference type="ChEBI" id="CHEBI:25646"/>
        <dbReference type="ChEBI" id="CHEBI:30616"/>
        <dbReference type="ChEBI" id="CHEBI:33019"/>
        <dbReference type="ChEBI" id="CHEBI:57287"/>
        <dbReference type="ChEBI" id="CHEBI:57386"/>
        <dbReference type="ChEBI" id="CHEBI:456215"/>
    </reaction>
</comment>
<dbReference type="GeneID" id="112451779"/>